<comment type="caution">
    <text evidence="2">The sequence shown here is derived from an EMBL/GenBank/DDBJ whole genome shotgun (WGS) entry which is preliminary data.</text>
</comment>
<accession>A0A699GLK7</accession>
<keyword evidence="2" id="KW-0695">RNA-directed DNA polymerase</keyword>
<evidence type="ECO:0000313" key="2">
    <source>
        <dbReference type="EMBL" id="GEU53380.1"/>
    </source>
</evidence>
<keyword evidence="2" id="KW-0548">Nucleotidyltransferase</keyword>
<dbReference type="Pfam" id="PF03732">
    <property type="entry name" value="Retrotrans_gag"/>
    <property type="match status" value="1"/>
</dbReference>
<reference evidence="2" key="1">
    <citation type="journal article" date="2019" name="Sci. Rep.">
        <title>Draft genome of Tanacetum cinerariifolium, the natural source of mosquito coil.</title>
        <authorList>
            <person name="Yamashiro T."/>
            <person name="Shiraishi A."/>
            <person name="Satake H."/>
            <person name="Nakayama K."/>
        </authorList>
    </citation>
    <scope>NUCLEOTIDE SEQUENCE</scope>
</reference>
<dbReference type="InterPro" id="IPR005162">
    <property type="entry name" value="Retrotrans_gag_dom"/>
</dbReference>
<keyword evidence="2" id="KW-0808">Transferase</keyword>
<dbReference type="EMBL" id="BKCJ010003164">
    <property type="protein sequence ID" value="GEU53380.1"/>
    <property type="molecule type" value="Genomic_DNA"/>
</dbReference>
<dbReference type="GO" id="GO:0003964">
    <property type="term" value="F:RNA-directed DNA polymerase activity"/>
    <property type="evidence" value="ECO:0007669"/>
    <property type="project" value="UniProtKB-KW"/>
</dbReference>
<name>A0A699GLK7_TANCI</name>
<protein>
    <submittedName>
        <fullName evidence="2">Reverse transcriptase domain-containing protein</fullName>
    </submittedName>
</protein>
<dbReference type="PANTHER" id="PTHR33223">
    <property type="entry name" value="CCHC-TYPE DOMAIN-CONTAINING PROTEIN"/>
    <property type="match status" value="1"/>
</dbReference>
<proteinExistence type="predicted"/>
<sequence>MIKDQQFDGRAWSDPYKHIAEFVEICRMFRYGNNNVDAIKLKLFASSLFEDAKVWFNELSPDVITTWEEMRQAFISRFFSPAMFDQLMGEVQGFAQHPYESFVDAWLRIKDLLRSYHRHGLGRGIIIQIFYHGLDEAIQAILDAEGIVLYKTPNEAHQLLKERVLLKLDWRCEMDATVVEDHTHRQSVMTKPWKDPKEKPTMPMEDIEEADIEETTTINEASLDKEFEEFTAFDVEEINKQKEEVENNFEELTLEGNLRIKTSIQDPQTDLEMKPLPKHLEYAFLEKDSLLSIVISTLLKDDEKKHLESVLKKQGSVCLENIRHFGN</sequence>
<gene>
    <name evidence="2" type="ORF">Tci_025358</name>
</gene>
<dbReference type="PANTHER" id="PTHR33223:SF6">
    <property type="entry name" value="CCHC-TYPE DOMAIN-CONTAINING PROTEIN"/>
    <property type="match status" value="1"/>
</dbReference>
<dbReference type="AlphaFoldDB" id="A0A699GLK7"/>
<organism evidence="2">
    <name type="scientific">Tanacetum cinerariifolium</name>
    <name type="common">Dalmatian daisy</name>
    <name type="synonym">Chrysanthemum cinerariifolium</name>
    <dbReference type="NCBI Taxonomy" id="118510"/>
    <lineage>
        <taxon>Eukaryota</taxon>
        <taxon>Viridiplantae</taxon>
        <taxon>Streptophyta</taxon>
        <taxon>Embryophyta</taxon>
        <taxon>Tracheophyta</taxon>
        <taxon>Spermatophyta</taxon>
        <taxon>Magnoliopsida</taxon>
        <taxon>eudicotyledons</taxon>
        <taxon>Gunneridae</taxon>
        <taxon>Pentapetalae</taxon>
        <taxon>asterids</taxon>
        <taxon>campanulids</taxon>
        <taxon>Asterales</taxon>
        <taxon>Asteraceae</taxon>
        <taxon>Asteroideae</taxon>
        <taxon>Anthemideae</taxon>
        <taxon>Anthemidinae</taxon>
        <taxon>Tanacetum</taxon>
    </lineage>
</organism>
<feature type="domain" description="Retrotransposon gag" evidence="1">
    <location>
        <begin position="42"/>
        <end position="136"/>
    </location>
</feature>
<evidence type="ECO:0000259" key="1">
    <source>
        <dbReference type="Pfam" id="PF03732"/>
    </source>
</evidence>